<dbReference type="EMBL" id="BONR01000001">
    <property type="protein sequence ID" value="GIG53289.1"/>
    <property type="molecule type" value="Genomic_DNA"/>
</dbReference>
<evidence type="ECO:0000313" key="2">
    <source>
        <dbReference type="Proteomes" id="UP000652354"/>
    </source>
</evidence>
<dbReference type="Proteomes" id="UP000652354">
    <property type="component" value="Unassembled WGS sequence"/>
</dbReference>
<evidence type="ECO:0008006" key="3">
    <source>
        <dbReference type="Google" id="ProtNLM"/>
    </source>
</evidence>
<organism evidence="1 2">
    <name type="scientific">Demequina activiva</name>
    <dbReference type="NCBI Taxonomy" id="1582364"/>
    <lineage>
        <taxon>Bacteria</taxon>
        <taxon>Bacillati</taxon>
        <taxon>Actinomycetota</taxon>
        <taxon>Actinomycetes</taxon>
        <taxon>Micrococcales</taxon>
        <taxon>Demequinaceae</taxon>
        <taxon>Demequina</taxon>
    </lineage>
</organism>
<protein>
    <recommendedName>
        <fullName evidence="3">DUF885 domain-containing protein</fullName>
    </recommendedName>
</protein>
<gene>
    <name evidence="1" type="ORF">Dac01nite_00410</name>
</gene>
<dbReference type="RefSeq" id="WP_203652774.1">
    <property type="nucleotide sequence ID" value="NZ_BONR01000001.1"/>
</dbReference>
<reference evidence="1" key="1">
    <citation type="submission" date="2021-01" db="EMBL/GenBank/DDBJ databases">
        <title>Whole genome shotgun sequence of Demequina activiva NBRC 110675.</title>
        <authorList>
            <person name="Komaki H."/>
            <person name="Tamura T."/>
        </authorList>
    </citation>
    <scope>NUCLEOTIDE SEQUENCE</scope>
    <source>
        <strain evidence="1">NBRC 110675</strain>
    </source>
</reference>
<name>A0A919UFA4_9MICO</name>
<dbReference type="InterPro" id="IPR010281">
    <property type="entry name" value="DUF885"/>
</dbReference>
<accession>A0A919UFA4</accession>
<comment type="caution">
    <text evidence="1">The sequence shown here is derived from an EMBL/GenBank/DDBJ whole genome shotgun (WGS) entry which is preliminary data.</text>
</comment>
<dbReference type="Pfam" id="PF05960">
    <property type="entry name" value="DUF885"/>
    <property type="match status" value="1"/>
</dbReference>
<sequence>MDDLTALADDFYAFTLAASPLDHMWDGKLDHLAEWDDFTPAGTASRVARAQEFAQRAAAFDTAGDPQSTALRDAVEAAASSMARGAQWSTELELLNPKMGAFELVMSFIDNYPLTTAQHGEDYLEKLRGMPAAFQQIAQVATASAEHGVVALASHLTAGADAVATYLSSPEGDEDRLAAQEPPTELGADARAAWAAERSRIIAEVVRPGLAVFEASLRSLAASGMPDDKPGLVHLPGGAQAYQDKIYAHLLLERTGEEIHQIGLDTVASIEDEYRAIAPEVLGTEDIAQIYAALRDDQSMKYTDAQTLITDAERALAKAEAAAPEWFAVIPQSPCRAVATPFGAMAYYSSPDLETGKVGTFYFNTSHPEAWSTYELEAIVFHEGIPGHHLHLALNAENTALHKVQREMHSTAYAEGWGLYTERLADEMGLYSSPLSRLGMLSADSLRACRLVVDTGMHALGWSREQAIQYMLDHTPMDRGHIEQEVHRYIGLPGQALAYMIGRLEILDMRREAQQRPGFDIRDFHDRFLRHGSVPLSTARQQVLAD</sequence>
<dbReference type="PANTHER" id="PTHR33361:SF2">
    <property type="entry name" value="DUF885 DOMAIN-CONTAINING PROTEIN"/>
    <property type="match status" value="1"/>
</dbReference>
<dbReference type="AlphaFoldDB" id="A0A919UFA4"/>
<proteinExistence type="predicted"/>
<keyword evidence="2" id="KW-1185">Reference proteome</keyword>
<evidence type="ECO:0000313" key="1">
    <source>
        <dbReference type="EMBL" id="GIG53289.1"/>
    </source>
</evidence>
<dbReference type="PANTHER" id="PTHR33361">
    <property type="entry name" value="GLR0591 PROTEIN"/>
    <property type="match status" value="1"/>
</dbReference>